<keyword evidence="5 6" id="KW-0472">Membrane</keyword>
<keyword evidence="9" id="KW-1185">Reference proteome</keyword>
<comment type="subcellular location">
    <subcellularLocation>
        <location evidence="1">Membrane</location>
        <topology evidence="1">Multi-pass membrane protein</topology>
    </subcellularLocation>
</comment>
<dbReference type="InterPro" id="IPR007816">
    <property type="entry name" value="ResB-like_domain"/>
</dbReference>
<organism evidence="8 9">
    <name type="scientific">Demequina lutea</name>
    <dbReference type="NCBI Taxonomy" id="431489"/>
    <lineage>
        <taxon>Bacteria</taxon>
        <taxon>Bacillati</taxon>
        <taxon>Actinomycetota</taxon>
        <taxon>Actinomycetes</taxon>
        <taxon>Micrococcales</taxon>
        <taxon>Demequinaceae</taxon>
        <taxon>Demequina</taxon>
    </lineage>
</organism>
<keyword evidence="4 6" id="KW-1133">Transmembrane helix</keyword>
<evidence type="ECO:0000259" key="7">
    <source>
        <dbReference type="Pfam" id="PF05140"/>
    </source>
</evidence>
<feature type="transmembrane region" description="Helical" evidence="6">
    <location>
        <begin position="208"/>
        <end position="229"/>
    </location>
</feature>
<dbReference type="PANTHER" id="PTHR31566">
    <property type="entry name" value="CYTOCHROME C BIOGENESIS PROTEIN CCS1, CHLOROPLASTIC"/>
    <property type="match status" value="1"/>
</dbReference>
<dbReference type="GO" id="GO:0016020">
    <property type="term" value="C:membrane"/>
    <property type="evidence" value="ECO:0007669"/>
    <property type="project" value="UniProtKB-SubCell"/>
</dbReference>
<feature type="domain" description="ResB-like" evidence="7">
    <location>
        <begin position="44"/>
        <end position="530"/>
    </location>
</feature>
<keyword evidence="3" id="KW-0201">Cytochrome c-type biogenesis</keyword>
<sequence>MSEPEQTPLDQAKRFSVDNYAYRSAPRLGVRGWLRWGWRQVTSMRLALVLLLMLGLAAIPGSLLPQWPTNGAKTQSFIDNNPGIGPWLDHVGLLDVFGSAWFTSIYVLLFLSLIGCIIPRAVAHGKAARVPVASAPSSLARYDGRLEASSPLSQAEAVAAVRAWGRGHLVWGWLTGYRVRVDERTARDGTPQVAVALEQGSLREWGNLVFHTALVGLLCALAFGSAYTYRGQAIVVEGQTFTNAAVEYDSFSAGRLFDPAWLKPFTLTLDKFVPVFDLTGRPVSFTAHVTYAKPGKAAEDATIKVNHPLGIDGGNIYLQGNGYAPMLTVRDAAGNVAFSGPTPFLPQDGVYTSTGVVKVPDVTSGPQIGLVGTLYPTAAQAADGTVSSVNPQAVNPVMLLTAYKGDLGLDTGIPQNVYQLDQTKLTQVLGDDGKPLVIDITLGQTVTLPDGLGTVTWDSLPRFVALDLRADPSLPWVLGMALAVLLGIAVSLFAPRRRLWLVFTHSEDGDVPGGRTLVEAAALAPPHDEAAARALASALAVSAGLPVPRPSARQEE</sequence>
<feature type="transmembrane region" description="Helical" evidence="6">
    <location>
        <begin position="46"/>
        <end position="64"/>
    </location>
</feature>
<feature type="transmembrane region" description="Helical" evidence="6">
    <location>
        <begin position="474"/>
        <end position="494"/>
    </location>
</feature>
<evidence type="ECO:0000256" key="1">
    <source>
        <dbReference type="ARBA" id="ARBA00004141"/>
    </source>
</evidence>
<reference evidence="8 9" key="1">
    <citation type="submission" date="2020-07" db="EMBL/GenBank/DDBJ databases">
        <title>Sequencing the genomes of 1000 actinobacteria strains.</title>
        <authorList>
            <person name="Klenk H.-P."/>
        </authorList>
    </citation>
    <scope>NUCLEOTIDE SEQUENCE [LARGE SCALE GENOMIC DNA]</scope>
    <source>
        <strain evidence="8 9">DSM 19970</strain>
    </source>
</reference>
<evidence type="ECO:0000256" key="3">
    <source>
        <dbReference type="ARBA" id="ARBA00022748"/>
    </source>
</evidence>
<evidence type="ECO:0000256" key="6">
    <source>
        <dbReference type="SAM" id="Phobius"/>
    </source>
</evidence>
<feature type="transmembrane region" description="Helical" evidence="6">
    <location>
        <begin position="96"/>
        <end position="118"/>
    </location>
</feature>
<dbReference type="EMBL" id="JACBZO010000001">
    <property type="protein sequence ID" value="NYI42386.1"/>
    <property type="molecule type" value="Genomic_DNA"/>
</dbReference>
<dbReference type="InterPro" id="IPR023494">
    <property type="entry name" value="Cyt_c_bgen_Ccs1/CcsB/ResB"/>
</dbReference>
<comment type="caution">
    <text evidence="8">The sequence shown here is derived from an EMBL/GenBank/DDBJ whole genome shotgun (WGS) entry which is preliminary data.</text>
</comment>
<dbReference type="Proteomes" id="UP000547973">
    <property type="component" value="Unassembled WGS sequence"/>
</dbReference>
<dbReference type="AlphaFoldDB" id="A0A7Y9ZFE0"/>
<dbReference type="OrthoDB" id="3949537at2"/>
<evidence type="ECO:0000313" key="8">
    <source>
        <dbReference type="EMBL" id="NYI42386.1"/>
    </source>
</evidence>
<protein>
    <submittedName>
        <fullName evidence="8">Cytochrome c biogenesis protein</fullName>
    </submittedName>
</protein>
<evidence type="ECO:0000256" key="2">
    <source>
        <dbReference type="ARBA" id="ARBA00022692"/>
    </source>
</evidence>
<evidence type="ECO:0000313" key="9">
    <source>
        <dbReference type="Proteomes" id="UP000547973"/>
    </source>
</evidence>
<gene>
    <name evidence="8" type="ORF">BKA03_002505</name>
</gene>
<evidence type="ECO:0000256" key="4">
    <source>
        <dbReference type="ARBA" id="ARBA00022989"/>
    </source>
</evidence>
<accession>A0A7Y9ZFE0</accession>
<dbReference type="PANTHER" id="PTHR31566:SF0">
    <property type="entry name" value="CYTOCHROME C BIOGENESIS PROTEIN CCS1, CHLOROPLASTIC"/>
    <property type="match status" value="1"/>
</dbReference>
<dbReference type="GO" id="GO:0017004">
    <property type="term" value="P:cytochrome complex assembly"/>
    <property type="evidence" value="ECO:0007669"/>
    <property type="project" value="UniProtKB-KW"/>
</dbReference>
<keyword evidence="2 6" id="KW-0812">Transmembrane</keyword>
<name>A0A7Y9ZFE0_9MICO</name>
<evidence type="ECO:0000256" key="5">
    <source>
        <dbReference type="ARBA" id="ARBA00023136"/>
    </source>
</evidence>
<proteinExistence type="predicted"/>
<dbReference type="RefSeq" id="WP_062074222.1">
    <property type="nucleotide sequence ID" value="NZ_BBRC01000002.1"/>
</dbReference>
<dbReference type="Pfam" id="PF05140">
    <property type="entry name" value="ResB"/>
    <property type="match status" value="1"/>
</dbReference>